<dbReference type="Pfam" id="PF00083">
    <property type="entry name" value="Sugar_tr"/>
    <property type="match status" value="1"/>
</dbReference>
<feature type="transmembrane region" description="Helical" evidence="6">
    <location>
        <begin position="186"/>
        <end position="204"/>
    </location>
</feature>
<dbReference type="PANTHER" id="PTHR23501">
    <property type="entry name" value="MAJOR FACILITATOR SUPERFAMILY"/>
    <property type="match status" value="1"/>
</dbReference>
<feature type="transmembrane region" description="Helical" evidence="6">
    <location>
        <begin position="448"/>
        <end position="469"/>
    </location>
</feature>
<keyword evidence="3 6" id="KW-0812">Transmembrane</keyword>
<keyword evidence="9" id="KW-1185">Reference proteome</keyword>
<feature type="transmembrane region" description="Helical" evidence="6">
    <location>
        <begin position="153"/>
        <end position="174"/>
    </location>
</feature>
<dbReference type="SUPFAM" id="SSF103473">
    <property type="entry name" value="MFS general substrate transporter"/>
    <property type="match status" value="1"/>
</dbReference>
<evidence type="ECO:0000259" key="7">
    <source>
        <dbReference type="PROSITE" id="PS50850"/>
    </source>
</evidence>
<feature type="transmembrane region" description="Helical" evidence="6">
    <location>
        <begin position="65"/>
        <end position="84"/>
    </location>
</feature>
<dbReference type="InterPro" id="IPR036259">
    <property type="entry name" value="MFS_trans_sf"/>
</dbReference>
<gene>
    <name evidence="8" type="ORF">GCM10009838_03790</name>
</gene>
<feature type="transmembrane region" description="Helical" evidence="6">
    <location>
        <begin position="412"/>
        <end position="436"/>
    </location>
</feature>
<comment type="caution">
    <text evidence="8">The sequence shown here is derived from an EMBL/GenBank/DDBJ whole genome shotgun (WGS) entry which is preliminary data.</text>
</comment>
<evidence type="ECO:0000256" key="2">
    <source>
        <dbReference type="ARBA" id="ARBA00022448"/>
    </source>
</evidence>
<feature type="transmembrane region" description="Helical" evidence="6">
    <location>
        <begin position="506"/>
        <end position="527"/>
    </location>
</feature>
<feature type="transmembrane region" description="Helical" evidence="6">
    <location>
        <begin position="247"/>
        <end position="265"/>
    </location>
</feature>
<feature type="domain" description="Major facilitator superfamily (MFS) profile" evidence="7">
    <location>
        <begin position="30"/>
        <end position="533"/>
    </location>
</feature>
<dbReference type="InterPro" id="IPR005828">
    <property type="entry name" value="MFS_sugar_transport-like"/>
</dbReference>
<evidence type="ECO:0000256" key="6">
    <source>
        <dbReference type="SAM" id="Phobius"/>
    </source>
</evidence>
<dbReference type="InterPro" id="IPR020846">
    <property type="entry name" value="MFS_dom"/>
</dbReference>
<dbReference type="Pfam" id="PF07690">
    <property type="entry name" value="MFS_1"/>
    <property type="match status" value="1"/>
</dbReference>
<name>A0ABP5BSS4_9ACTN</name>
<feature type="transmembrane region" description="Helical" evidence="6">
    <location>
        <begin position="27"/>
        <end position="45"/>
    </location>
</feature>
<feature type="transmembrane region" description="Helical" evidence="6">
    <location>
        <begin position="121"/>
        <end position="141"/>
    </location>
</feature>
<proteinExistence type="predicted"/>
<organism evidence="8 9">
    <name type="scientific">Catenulispora subtropica</name>
    <dbReference type="NCBI Taxonomy" id="450798"/>
    <lineage>
        <taxon>Bacteria</taxon>
        <taxon>Bacillati</taxon>
        <taxon>Actinomycetota</taxon>
        <taxon>Actinomycetes</taxon>
        <taxon>Catenulisporales</taxon>
        <taxon>Catenulisporaceae</taxon>
        <taxon>Catenulispora</taxon>
    </lineage>
</organism>
<dbReference type="InterPro" id="IPR011701">
    <property type="entry name" value="MFS"/>
</dbReference>
<feature type="transmembrane region" description="Helical" evidence="6">
    <location>
        <begin position="216"/>
        <end position="235"/>
    </location>
</feature>
<keyword evidence="4 6" id="KW-1133">Transmembrane helix</keyword>
<reference evidence="9" key="1">
    <citation type="journal article" date="2019" name="Int. J. Syst. Evol. Microbiol.">
        <title>The Global Catalogue of Microorganisms (GCM) 10K type strain sequencing project: providing services to taxonomists for standard genome sequencing and annotation.</title>
        <authorList>
            <consortium name="The Broad Institute Genomics Platform"/>
            <consortium name="The Broad Institute Genome Sequencing Center for Infectious Disease"/>
            <person name="Wu L."/>
            <person name="Ma J."/>
        </authorList>
    </citation>
    <scope>NUCLEOTIDE SEQUENCE [LARGE SCALE GENOMIC DNA]</scope>
    <source>
        <strain evidence="9">JCM 16013</strain>
    </source>
</reference>
<feature type="transmembrane region" description="Helical" evidence="6">
    <location>
        <begin position="389"/>
        <end position="406"/>
    </location>
</feature>
<accession>A0ABP5BSS4</accession>
<evidence type="ECO:0000313" key="9">
    <source>
        <dbReference type="Proteomes" id="UP001499854"/>
    </source>
</evidence>
<sequence>MTDPSTAAAPPPENDTGRLDGASRARIFTVIAVVVLFAEVAPLQYTMVSPAAQLIGQSFPGVGSNIAWMTIIFGLVGGASTPILGKLSDLYGKRNMLLAVGVSFLIGSLICATTSNWTLFLIGRAFQAVAIAAATVAYGLIRDLIPRKYVPLAIGLVSTGLGVSGVGGIMLSGVLTDSAGWSYKSLFWFLVIYTVVTLPLLFLVCPETKFRAKQKLDPAGALLLAGGVGFALLYVSNGANVGWTNALYMGYLVLGVVLMAGFIVLERRVSQPIIDMRLLFSPNVSTVLFVAFFAAIVVGIQAFAIPYMVSTPNAHGLIAATQQGAAARFKGLVQPDQIPVKVIGDVSYGLGFTLLGLAFHVQVWGSSVSMVSGAASGQLSGKIGARKPLLIGMLAFALTSGVYAAAHHGALTLALVGIVFGVGFGAFYATTPNLLVEASPPEQQGITAGMLGVSNSIGTAVGTAIAAAFQAAHPVKLVVAGQTVLAGTPDPKTGVTKRAGVFTDAAYTQIFIACAIAGVIALAGVYFMRAGRTASTGGLGYLVGKEPVKETAPA</sequence>
<dbReference type="Gene3D" id="1.20.1250.20">
    <property type="entry name" value="MFS general substrate transporter like domains"/>
    <property type="match status" value="2"/>
</dbReference>
<dbReference type="Proteomes" id="UP001499854">
    <property type="component" value="Unassembled WGS sequence"/>
</dbReference>
<feature type="transmembrane region" description="Helical" evidence="6">
    <location>
        <begin position="96"/>
        <end position="115"/>
    </location>
</feature>
<feature type="transmembrane region" description="Helical" evidence="6">
    <location>
        <begin position="286"/>
        <end position="309"/>
    </location>
</feature>
<feature type="transmembrane region" description="Helical" evidence="6">
    <location>
        <begin position="348"/>
        <end position="368"/>
    </location>
</feature>
<evidence type="ECO:0000313" key="8">
    <source>
        <dbReference type="EMBL" id="GAA1951910.1"/>
    </source>
</evidence>
<keyword evidence="2" id="KW-0813">Transport</keyword>
<evidence type="ECO:0000256" key="1">
    <source>
        <dbReference type="ARBA" id="ARBA00004429"/>
    </source>
</evidence>
<keyword evidence="5 6" id="KW-0472">Membrane</keyword>
<protein>
    <submittedName>
        <fullName evidence="8">MFS transporter</fullName>
    </submittedName>
</protein>
<evidence type="ECO:0000256" key="3">
    <source>
        <dbReference type="ARBA" id="ARBA00022692"/>
    </source>
</evidence>
<dbReference type="PANTHER" id="PTHR23501:SF191">
    <property type="entry name" value="VACUOLAR BASIC AMINO ACID TRANSPORTER 4"/>
    <property type="match status" value="1"/>
</dbReference>
<dbReference type="PROSITE" id="PS50850">
    <property type="entry name" value="MFS"/>
    <property type="match status" value="1"/>
</dbReference>
<evidence type="ECO:0000256" key="4">
    <source>
        <dbReference type="ARBA" id="ARBA00022989"/>
    </source>
</evidence>
<dbReference type="EMBL" id="BAAAQM010000001">
    <property type="protein sequence ID" value="GAA1951910.1"/>
    <property type="molecule type" value="Genomic_DNA"/>
</dbReference>
<evidence type="ECO:0000256" key="5">
    <source>
        <dbReference type="ARBA" id="ARBA00023136"/>
    </source>
</evidence>
<comment type="subcellular location">
    <subcellularLocation>
        <location evidence="1">Cell inner membrane</location>
        <topology evidence="1">Multi-pass membrane protein</topology>
    </subcellularLocation>
</comment>